<reference evidence="1" key="1">
    <citation type="submission" date="2016-09" db="EMBL/GenBank/DDBJ databases">
        <title>Genome sequence of Chlorobaculum limnaeum.</title>
        <authorList>
            <person name="Liu Z."/>
            <person name="Tank M."/>
            <person name="Bryant D.A."/>
        </authorList>
    </citation>
    <scope>NUCLEOTIDE SEQUENCE [LARGE SCALE GENOMIC DNA]</scope>
    <source>
        <strain evidence="1">DSM 1677</strain>
    </source>
</reference>
<organism evidence="1 2">
    <name type="scientific">Chlorobaculum limnaeum</name>
    <dbReference type="NCBI Taxonomy" id="274537"/>
    <lineage>
        <taxon>Bacteria</taxon>
        <taxon>Pseudomonadati</taxon>
        <taxon>Chlorobiota</taxon>
        <taxon>Chlorobiia</taxon>
        <taxon>Chlorobiales</taxon>
        <taxon>Chlorobiaceae</taxon>
        <taxon>Chlorobaculum</taxon>
    </lineage>
</organism>
<name>A0A1D8D519_CHLLM</name>
<dbReference type="AlphaFoldDB" id="A0A1D8D519"/>
<evidence type="ECO:0000313" key="2">
    <source>
        <dbReference type="Proteomes" id="UP000095185"/>
    </source>
</evidence>
<dbReference type="EMBL" id="CP017305">
    <property type="protein sequence ID" value="AOS84367.1"/>
    <property type="molecule type" value="Genomic_DNA"/>
</dbReference>
<dbReference type="OrthoDB" id="4537997at2"/>
<sequence>MDREMQRYEFPWPDSEKGYNLFPQQLEDDPNVLFHGTAAENFDAIVNEGFKSAAELGSGTDLDFKLSSISYAKSSNQSLAHVCQIRDNGNGGDYVVFAVEFVSIQVPGIRNNPIDIHVDNPNIKPTIIGYCEIPSNYVFR</sequence>
<protein>
    <recommendedName>
        <fullName evidence="3">PARP catalytic domain-containing protein</fullName>
    </recommendedName>
</protein>
<keyword evidence="2" id="KW-1185">Reference proteome</keyword>
<dbReference type="STRING" id="274537.BIU88_09635"/>
<dbReference type="Proteomes" id="UP000095185">
    <property type="component" value="Chromosome"/>
</dbReference>
<dbReference type="RefSeq" id="WP_069810559.1">
    <property type="nucleotide sequence ID" value="NZ_CP017305.1"/>
</dbReference>
<gene>
    <name evidence="1" type="ORF">BIU88_09635</name>
</gene>
<evidence type="ECO:0000313" key="1">
    <source>
        <dbReference type="EMBL" id="AOS84367.1"/>
    </source>
</evidence>
<accession>A0A1D8D519</accession>
<proteinExistence type="predicted"/>
<evidence type="ECO:0008006" key="3">
    <source>
        <dbReference type="Google" id="ProtNLM"/>
    </source>
</evidence>
<dbReference type="KEGG" id="clz:BIU88_09635"/>